<protein>
    <submittedName>
        <fullName evidence="2">Uncharacterized protein</fullName>
    </submittedName>
</protein>
<comment type="caution">
    <text evidence="2">The sequence shown here is derived from an EMBL/GenBank/DDBJ whole genome shotgun (WGS) entry which is preliminary data.</text>
</comment>
<dbReference type="AlphaFoldDB" id="A0A4U6XI39"/>
<feature type="region of interest" description="Disordered" evidence="1">
    <location>
        <begin position="80"/>
        <end position="108"/>
    </location>
</feature>
<sequence length="163" mass="18556">MRELALPDVLRRGLLHYRAWTENIDTVDALDGLPRTGVLSEPPDAETRNRGMMVFLELEVASVDDLLFHFKAVFATPQMSQLTRARPEAEGEAEGQAEAEEEKKDEPKVKVLDPWEFKGWAPGGKRWGRSTIAVLRIPAYARNQEITFRFRGSWASSPRVNYE</sequence>
<organism evidence="2 3">
    <name type="scientific">Colletotrichum tanaceti</name>
    <dbReference type="NCBI Taxonomy" id="1306861"/>
    <lineage>
        <taxon>Eukaryota</taxon>
        <taxon>Fungi</taxon>
        <taxon>Dikarya</taxon>
        <taxon>Ascomycota</taxon>
        <taxon>Pezizomycotina</taxon>
        <taxon>Sordariomycetes</taxon>
        <taxon>Hypocreomycetidae</taxon>
        <taxon>Glomerellales</taxon>
        <taxon>Glomerellaceae</taxon>
        <taxon>Colletotrichum</taxon>
        <taxon>Colletotrichum destructivum species complex</taxon>
    </lineage>
</organism>
<dbReference type="EMBL" id="PJEX01000103">
    <property type="protein sequence ID" value="TKW55314.1"/>
    <property type="molecule type" value="Genomic_DNA"/>
</dbReference>
<gene>
    <name evidence="2" type="ORF">CTA1_12775</name>
</gene>
<evidence type="ECO:0000313" key="3">
    <source>
        <dbReference type="Proteomes" id="UP000310108"/>
    </source>
</evidence>
<evidence type="ECO:0000256" key="1">
    <source>
        <dbReference type="SAM" id="MobiDB-lite"/>
    </source>
</evidence>
<name>A0A4U6XI39_9PEZI</name>
<proteinExistence type="predicted"/>
<reference evidence="2 3" key="1">
    <citation type="journal article" date="2019" name="PLoS ONE">
        <title>Comparative genome analysis indicates high evolutionary potential of pathogenicity genes in Colletotrichum tanaceti.</title>
        <authorList>
            <person name="Lelwala R.V."/>
            <person name="Korhonen P.K."/>
            <person name="Young N.D."/>
            <person name="Scott J.B."/>
            <person name="Ades P.A."/>
            <person name="Gasser R.B."/>
            <person name="Taylor P.W.J."/>
        </authorList>
    </citation>
    <scope>NUCLEOTIDE SEQUENCE [LARGE SCALE GENOMIC DNA]</scope>
    <source>
        <strain evidence="2">BRIP57314</strain>
    </source>
</reference>
<accession>A0A4U6XI39</accession>
<feature type="compositionally biased region" description="Acidic residues" evidence="1">
    <location>
        <begin position="90"/>
        <end position="100"/>
    </location>
</feature>
<dbReference type="Proteomes" id="UP000310108">
    <property type="component" value="Unassembled WGS sequence"/>
</dbReference>
<evidence type="ECO:0000313" key="2">
    <source>
        <dbReference type="EMBL" id="TKW55314.1"/>
    </source>
</evidence>
<keyword evidence="3" id="KW-1185">Reference proteome</keyword>